<name>I3DWR2_BACMT</name>
<reference evidence="1 2" key="1">
    <citation type="journal article" date="2012" name="Appl. Environ. Microbiol.">
        <title>Genome Sequence of Thermotolerant Bacillus methanolicus: Features and Regulation Related to Methylotrophy and Production of L-Lysine and L-Glutamate from Methanol.</title>
        <authorList>
            <person name="Heggeset T.M."/>
            <person name="Krog A."/>
            <person name="Balzer S."/>
            <person name="Wentzel A."/>
            <person name="Ellingsen T.E."/>
            <person name="Brautaset T."/>
        </authorList>
    </citation>
    <scope>NUCLEOTIDE SEQUENCE [LARGE SCALE GENOMIC DNA]</scope>
    <source>
        <strain evidence="1 2">PB1</strain>
    </source>
</reference>
<accession>I3DWR2</accession>
<keyword evidence="2" id="KW-1185">Reference proteome</keyword>
<organism evidence="1 2">
    <name type="scientific">Bacillus methanolicus PB1</name>
    <dbReference type="NCBI Taxonomy" id="997296"/>
    <lineage>
        <taxon>Bacteria</taxon>
        <taxon>Bacillati</taxon>
        <taxon>Bacillota</taxon>
        <taxon>Bacilli</taxon>
        <taxon>Bacillales</taxon>
        <taxon>Bacillaceae</taxon>
        <taxon>Bacillus</taxon>
    </lineage>
</organism>
<comment type="caution">
    <text evidence="1">The sequence shown here is derived from an EMBL/GenBank/DDBJ whole genome shotgun (WGS) entry which is preliminary data.</text>
</comment>
<protein>
    <submittedName>
        <fullName evidence="1">Uncharacterized protein</fullName>
    </submittedName>
</protein>
<dbReference type="AlphaFoldDB" id="I3DWR2"/>
<evidence type="ECO:0000313" key="2">
    <source>
        <dbReference type="Proteomes" id="UP000010523"/>
    </source>
</evidence>
<evidence type="ECO:0000313" key="1">
    <source>
        <dbReference type="EMBL" id="EIJ78683.1"/>
    </source>
</evidence>
<dbReference type="Proteomes" id="UP000010523">
    <property type="component" value="Unassembled WGS sequence"/>
</dbReference>
<gene>
    <name evidence="1" type="ORF">PB1_14034</name>
</gene>
<proteinExistence type="predicted"/>
<dbReference type="EMBL" id="AFEU01000003">
    <property type="protein sequence ID" value="EIJ78683.1"/>
    <property type="molecule type" value="Genomic_DNA"/>
</dbReference>
<sequence length="55" mass="6503">MDQKEMPDPLPSGRALIFFNALFNQVTENDRKLKLGGYNEIKNDVFIFEFGFKYR</sequence>